<comment type="caution">
    <text evidence="3">The sequence shown here is derived from an EMBL/GenBank/DDBJ whole genome shotgun (WGS) entry which is preliminary data.</text>
</comment>
<sequence>MLKSIRVGIAGLGMMGQKHARHLLNIPGVEVTAVCGTTLEKAEAFREAHTGGAANAYEDFNTMLEKETLDAVYICLPPYAHQGQVEAAASKGIAVFLEKPIALNTEIAERMTAAVEGAGVVSQVGYHNRFGAAVKELKRLIENGTAGIPTLFDGRYDCNSLHSSWWSDRNLSGGQVFEQVIHTYDLAMHFLGTPDKISGFTANLNHREAEGYTVEDTSAAIIRFRSGAMASITASNCAVPGEWNCSFTVICSKLTAYFTSANDAEFVFTGGSQNERQTYASELDVYEDETVAFIAALRGEGPEVCPIREGLRSLRLVENVMQSADDDGRQIAYVE</sequence>
<evidence type="ECO:0000259" key="1">
    <source>
        <dbReference type="Pfam" id="PF01408"/>
    </source>
</evidence>
<dbReference type="SUPFAM" id="SSF55347">
    <property type="entry name" value="Glyceraldehyde-3-phosphate dehydrogenase-like, C-terminal domain"/>
    <property type="match status" value="1"/>
</dbReference>
<dbReference type="Gene3D" id="3.30.360.10">
    <property type="entry name" value="Dihydrodipicolinate Reductase, domain 2"/>
    <property type="match status" value="1"/>
</dbReference>
<name>A0ABS5CFU0_9BACL</name>
<dbReference type="RefSeq" id="WP_210660559.1">
    <property type="nucleotide sequence ID" value="NZ_JAGKSP010000007.1"/>
</dbReference>
<dbReference type="Proteomes" id="UP000673394">
    <property type="component" value="Unassembled WGS sequence"/>
</dbReference>
<dbReference type="EMBL" id="JAGKSP010000007">
    <property type="protein sequence ID" value="MBP3964718.1"/>
    <property type="molecule type" value="Genomic_DNA"/>
</dbReference>
<evidence type="ECO:0000313" key="3">
    <source>
        <dbReference type="EMBL" id="MBP3964718.1"/>
    </source>
</evidence>
<accession>A0ABS5CFU0</accession>
<dbReference type="SUPFAM" id="SSF51735">
    <property type="entry name" value="NAD(P)-binding Rossmann-fold domains"/>
    <property type="match status" value="1"/>
</dbReference>
<keyword evidence="4" id="KW-1185">Reference proteome</keyword>
<dbReference type="Pfam" id="PF22725">
    <property type="entry name" value="GFO_IDH_MocA_C3"/>
    <property type="match status" value="1"/>
</dbReference>
<evidence type="ECO:0000259" key="2">
    <source>
        <dbReference type="Pfam" id="PF22725"/>
    </source>
</evidence>
<dbReference type="Gene3D" id="3.40.50.720">
    <property type="entry name" value="NAD(P)-binding Rossmann-like Domain"/>
    <property type="match status" value="1"/>
</dbReference>
<protein>
    <submittedName>
        <fullName evidence="3">Gfo/Idh/MocA family oxidoreductase</fullName>
    </submittedName>
</protein>
<evidence type="ECO:0000313" key="4">
    <source>
        <dbReference type="Proteomes" id="UP000673394"/>
    </source>
</evidence>
<dbReference type="InterPro" id="IPR052515">
    <property type="entry name" value="Gfo/Idh/MocA_Oxidoreductase"/>
</dbReference>
<dbReference type="Pfam" id="PF01408">
    <property type="entry name" value="GFO_IDH_MocA"/>
    <property type="match status" value="1"/>
</dbReference>
<reference evidence="3 4" key="1">
    <citation type="submission" date="2021-04" db="EMBL/GenBank/DDBJ databases">
        <title>Paenibacillus sp. DLE-14 whole genome sequence.</title>
        <authorList>
            <person name="Ham Y.J."/>
        </authorList>
    </citation>
    <scope>NUCLEOTIDE SEQUENCE [LARGE SCALE GENOMIC DNA]</scope>
    <source>
        <strain evidence="3 4">DLE-14</strain>
    </source>
</reference>
<organism evidence="3 4">
    <name type="scientific">Paenibacillus lignilyticus</name>
    <dbReference type="NCBI Taxonomy" id="1172615"/>
    <lineage>
        <taxon>Bacteria</taxon>
        <taxon>Bacillati</taxon>
        <taxon>Bacillota</taxon>
        <taxon>Bacilli</taxon>
        <taxon>Bacillales</taxon>
        <taxon>Paenibacillaceae</taxon>
        <taxon>Paenibacillus</taxon>
    </lineage>
</organism>
<dbReference type="InterPro" id="IPR036291">
    <property type="entry name" value="NAD(P)-bd_dom_sf"/>
</dbReference>
<dbReference type="PANTHER" id="PTHR43249">
    <property type="entry name" value="UDP-N-ACETYL-2-AMINO-2-DEOXY-D-GLUCURONATE OXIDASE"/>
    <property type="match status" value="1"/>
</dbReference>
<dbReference type="InterPro" id="IPR055170">
    <property type="entry name" value="GFO_IDH_MocA-like_dom"/>
</dbReference>
<proteinExistence type="predicted"/>
<dbReference type="PANTHER" id="PTHR43249:SF1">
    <property type="entry name" value="D-GLUCOSIDE 3-DEHYDROGENASE"/>
    <property type="match status" value="1"/>
</dbReference>
<feature type="domain" description="GFO/IDH/MocA-like oxidoreductase" evidence="2">
    <location>
        <begin position="135"/>
        <end position="254"/>
    </location>
</feature>
<gene>
    <name evidence="3" type="ORF">I8J30_18525</name>
</gene>
<feature type="domain" description="Gfo/Idh/MocA-like oxidoreductase N-terminal" evidence="1">
    <location>
        <begin position="5"/>
        <end position="126"/>
    </location>
</feature>
<dbReference type="InterPro" id="IPR000683">
    <property type="entry name" value="Gfo/Idh/MocA-like_OxRdtase_N"/>
</dbReference>